<dbReference type="VEuPathDB" id="VectorBase:LDEU010826"/>
<dbReference type="GO" id="GO:0043525">
    <property type="term" value="P:positive regulation of neuron apoptotic process"/>
    <property type="evidence" value="ECO:0007669"/>
    <property type="project" value="TreeGrafter"/>
</dbReference>
<dbReference type="SUPFAM" id="SSF52129">
    <property type="entry name" value="Caspase-like"/>
    <property type="match status" value="1"/>
</dbReference>
<dbReference type="EMBL" id="NCKV01013166">
    <property type="protein sequence ID" value="RWS21214.1"/>
    <property type="molecule type" value="Genomic_DNA"/>
</dbReference>
<dbReference type="PANTHER" id="PTHR10454">
    <property type="entry name" value="CASPASE"/>
    <property type="match status" value="1"/>
</dbReference>
<dbReference type="Pfam" id="PF00656">
    <property type="entry name" value="Peptidase_C14"/>
    <property type="match status" value="1"/>
</dbReference>
<dbReference type="GO" id="GO:0006915">
    <property type="term" value="P:apoptotic process"/>
    <property type="evidence" value="ECO:0007669"/>
    <property type="project" value="TreeGrafter"/>
</dbReference>
<dbReference type="Gene3D" id="3.30.70.1470">
    <property type="entry name" value="Caspase-like"/>
    <property type="match status" value="1"/>
</dbReference>
<dbReference type="GO" id="GO:0005737">
    <property type="term" value="C:cytoplasm"/>
    <property type="evidence" value="ECO:0007669"/>
    <property type="project" value="TreeGrafter"/>
</dbReference>
<dbReference type="AlphaFoldDB" id="A0A443S146"/>
<dbReference type="InterPro" id="IPR001309">
    <property type="entry name" value="Pept_C14_p20"/>
</dbReference>
<evidence type="ECO:0000256" key="1">
    <source>
        <dbReference type="RuleBase" id="RU003971"/>
    </source>
</evidence>
<keyword evidence="5" id="KW-1185">Reference proteome</keyword>
<dbReference type="GO" id="GO:0006508">
    <property type="term" value="P:proteolysis"/>
    <property type="evidence" value="ECO:0007669"/>
    <property type="project" value="InterPro"/>
</dbReference>
<feature type="domain" description="Caspase family p20" evidence="3">
    <location>
        <begin position="1"/>
        <end position="52"/>
    </location>
</feature>
<gene>
    <name evidence="4" type="ORF">B4U80_11907</name>
</gene>
<name>A0A443S146_9ACAR</name>
<dbReference type="InterPro" id="IPR029030">
    <property type="entry name" value="Caspase-like_dom_sf"/>
</dbReference>
<dbReference type="Proteomes" id="UP000288716">
    <property type="component" value="Unassembled WGS sequence"/>
</dbReference>
<dbReference type="GO" id="GO:0004197">
    <property type="term" value="F:cysteine-type endopeptidase activity"/>
    <property type="evidence" value="ECO:0007669"/>
    <property type="project" value="InterPro"/>
</dbReference>
<comment type="similarity">
    <text evidence="1">Belongs to the peptidase C14A family.</text>
</comment>
<dbReference type="PANTHER" id="PTHR10454:SF245">
    <property type="entry name" value="CASPASE-RELATED"/>
    <property type="match status" value="1"/>
</dbReference>
<evidence type="ECO:0000259" key="2">
    <source>
        <dbReference type="PROSITE" id="PS50207"/>
    </source>
</evidence>
<evidence type="ECO:0000313" key="5">
    <source>
        <dbReference type="Proteomes" id="UP000288716"/>
    </source>
</evidence>
<evidence type="ECO:0000313" key="4">
    <source>
        <dbReference type="EMBL" id="RWS21214.1"/>
    </source>
</evidence>
<dbReference type="PROSITE" id="PS50207">
    <property type="entry name" value="CASPASE_P10"/>
    <property type="match status" value="1"/>
</dbReference>
<dbReference type="PROSITE" id="PS50208">
    <property type="entry name" value="CASPASE_P20"/>
    <property type="match status" value="1"/>
</dbReference>
<comment type="caution">
    <text evidence="4">The sequence shown here is derived from an EMBL/GenBank/DDBJ whole genome shotgun (WGS) entry which is preliminary data.</text>
</comment>
<dbReference type="STRING" id="299467.A0A443S146"/>
<dbReference type="OrthoDB" id="6116485at2759"/>
<sequence>MLFSNYGKMNKLYAYDKSYDIDHILIPFIPDNNENFDGIPKLFILNACQDYNGIDPFMARFDETILQRICIPESDFLVAMSAVPGFKSLRNRVEGSFFIDYFLETLKLVRASKEKEDIHKSLEKSYRKLGRDQTNYEGMFIHMKNAAFKPTAMEQCPAYVSTLKQILDINKNDPARLIPDTRQLRSDRKMKLLQLQYCRLY</sequence>
<dbReference type="InterPro" id="IPR011600">
    <property type="entry name" value="Pept_C14_caspase"/>
</dbReference>
<organism evidence="4 5">
    <name type="scientific">Leptotrombidium deliense</name>
    <dbReference type="NCBI Taxonomy" id="299467"/>
    <lineage>
        <taxon>Eukaryota</taxon>
        <taxon>Metazoa</taxon>
        <taxon>Ecdysozoa</taxon>
        <taxon>Arthropoda</taxon>
        <taxon>Chelicerata</taxon>
        <taxon>Arachnida</taxon>
        <taxon>Acari</taxon>
        <taxon>Acariformes</taxon>
        <taxon>Trombidiformes</taxon>
        <taxon>Prostigmata</taxon>
        <taxon>Anystina</taxon>
        <taxon>Parasitengona</taxon>
        <taxon>Trombiculoidea</taxon>
        <taxon>Trombiculidae</taxon>
        <taxon>Leptotrombidium</taxon>
    </lineage>
</organism>
<protein>
    <recommendedName>
        <fullName evidence="6">Caspase family p20 domain-containing protein</fullName>
    </recommendedName>
</protein>
<feature type="domain" description="Caspase family p10" evidence="2">
    <location>
        <begin position="73"/>
        <end position="130"/>
    </location>
</feature>
<proteinExistence type="inferred from homology"/>
<accession>A0A443S146</accession>
<feature type="non-terminal residue" evidence="4">
    <location>
        <position position="201"/>
    </location>
</feature>
<dbReference type="Gene3D" id="3.40.50.1460">
    <property type="match status" value="1"/>
</dbReference>
<reference evidence="4 5" key="1">
    <citation type="journal article" date="2018" name="Gigascience">
        <title>Genomes of trombidid mites reveal novel predicted allergens and laterally-transferred genes associated with secondary metabolism.</title>
        <authorList>
            <person name="Dong X."/>
            <person name="Chaisiri K."/>
            <person name="Xia D."/>
            <person name="Armstrong S.D."/>
            <person name="Fang Y."/>
            <person name="Donnelly M.J."/>
            <person name="Kadowaki T."/>
            <person name="McGarry J.W."/>
            <person name="Darby A.C."/>
            <person name="Makepeace B.L."/>
        </authorList>
    </citation>
    <scope>NUCLEOTIDE SEQUENCE [LARGE SCALE GENOMIC DNA]</scope>
    <source>
        <strain evidence="4">UoL-UT</strain>
    </source>
</reference>
<evidence type="ECO:0008006" key="6">
    <source>
        <dbReference type="Google" id="ProtNLM"/>
    </source>
</evidence>
<dbReference type="InterPro" id="IPR002138">
    <property type="entry name" value="Pept_C14_p10"/>
</dbReference>
<dbReference type="InterPro" id="IPR002398">
    <property type="entry name" value="Pept_C14"/>
</dbReference>
<evidence type="ECO:0000259" key="3">
    <source>
        <dbReference type="PROSITE" id="PS50208"/>
    </source>
</evidence>